<proteinExistence type="predicted"/>
<evidence type="ECO:0000313" key="2">
    <source>
        <dbReference type="EMBL" id="AIU53935.1"/>
    </source>
</evidence>
<keyword evidence="1" id="KW-0472">Membrane</keyword>
<evidence type="ECO:0000256" key="1">
    <source>
        <dbReference type="SAM" id="Phobius"/>
    </source>
</evidence>
<feature type="transmembrane region" description="Helical" evidence="1">
    <location>
        <begin position="37"/>
        <end position="58"/>
    </location>
</feature>
<dbReference type="AlphaFoldDB" id="A0A097PT60"/>
<keyword evidence="1" id="KW-0812">Transmembrane</keyword>
<sequence>MFTFLYYVMPVCIIALCLFGIFLWLSSQIDHIRSLRFTVPLSLIIFIIGITISTWTPLSPLPFYQQHLHVQKVKEQYKIAENYLDSLMNKGLLDLNTTVKKHVTHRHFSVAQQKINRIDDREKRKALMNKHSEYLAIYEKRIGDNLIQQIQLEHLSVSEYSQLTAQDYNNVRYQIRQQIQNSQTEKDFLERVQKLQKNHDNLYNYK</sequence>
<keyword evidence="2" id="KW-0614">Plasmid</keyword>
<reference evidence="2" key="1">
    <citation type="journal article" date="2014" name="J. Bacteriol.">
        <title>Characterization of a novel plasmid-borne thiopeptide gene cluster in Staphylococcus epidermidis strain 115.</title>
        <authorList>
            <person name="Bennallack P.R."/>
            <person name="Burt S.R."/>
            <person name="Heder M.J."/>
            <person name="Robison R.A."/>
            <person name="Griffitts J.S."/>
        </authorList>
    </citation>
    <scope>NUCLEOTIDE SEQUENCE</scope>
    <source>
        <strain evidence="2">115</strain>
        <plasmid evidence="2">pBac115</plasmid>
    </source>
</reference>
<organism evidence="2">
    <name type="scientific">Macrococcoides caseolyticum</name>
    <dbReference type="NCBI Taxonomy" id="69966"/>
    <lineage>
        <taxon>Bacteria</taxon>
        <taxon>Bacillati</taxon>
        <taxon>Bacillota</taxon>
        <taxon>Bacilli</taxon>
        <taxon>Bacillales</taxon>
        <taxon>Staphylococcaceae</taxon>
        <taxon>Macrococcoides</taxon>
    </lineage>
</organism>
<protein>
    <submittedName>
        <fullName evidence="2">Uncharacterized protein</fullName>
    </submittedName>
</protein>
<name>A0A097PT60_9STAP</name>
<geneLocation type="plasmid" evidence="2">
    <name>pBac115</name>
</geneLocation>
<dbReference type="EMBL" id="KM613043">
    <property type="protein sequence ID" value="AIU53935.1"/>
    <property type="molecule type" value="Genomic_DNA"/>
</dbReference>
<keyword evidence="1" id="KW-1133">Transmembrane helix</keyword>
<accession>A0A097PT60</accession>
<feature type="transmembrane region" description="Helical" evidence="1">
    <location>
        <begin position="6"/>
        <end position="25"/>
    </location>
</feature>